<evidence type="ECO:0000256" key="6">
    <source>
        <dbReference type="SAM" id="Phobius"/>
    </source>
</evidence>
<dbReference type="PANTHER" id="PTHR13144:SF0">
    <property type="entry name" value="PROTEIN TEX261"/>
    <property type="match status" value="1"/>
</dbReference>
<sequence length="246" mass="26355">MWILPFLGYVGVVLGFAFLTLAIASGLYYLSELVEEHTVFAKKLLYRLIYGVVAVQLLLLVVDKFPIGLSALSIVSHGVYAQNLRRFPIVKLTDPLFLLSCGLVIANHYLWFRHFSAPPPASAYAAYPYSRAANIPSFTEIASYFGLCVWLVPFALFVSLSAGENVLPSMGSEYATGDGSSYITPGKTSGYGVATGGIGGATGGGRKRSGTNAGMAKAVVTGVKEWVGETGEVMGFWKGERTRPGF</sequence>
<dbReference type="RefSeq" id="XP_033528698.1">
    <property type="nucleotide sequence ID" value="XM_033667337.1"/>
</dbReference>
<dbReference type="GO" id="GO:0005789">
    <property type="term" value="C:endoplasmic reticulum membrane"/>
    <property type="evidence" value="ECO:0007669"/>
    <property type="project" value="TreeGrafter"/>
</dbReference>
<evidence type="ECO:0000256" key="1">
    <source>
        <dbReference type="ARBA" id="ARBA00004141"/>
    </source>
</evidence>
<feature type="transmembrane region" description="Helical" evidence="6">
    <location>
        <begin position="44"/>
        <end position="61"/>
    </location>
</feature>
<keyword evidence="5 6" id="KW-0472">Membrane</keyword>
<protein>
    <submittedName>
        <fullName evidence="7">DUF396-domain-containing protein</fullName>
    </submittedName>
</protein>
<dbReference type="Pfam" id="PF04148">
    <property type="entry name" value="Erv26"/>
    <property type="match status" value="1"/>
</dbReference>
<dbReference type="InterPro" id="IPR007277">
    <property type="entry name" value="Svp26/Tex261"/>
</dbReference>
<dbReference type="Proteomes" id="UP000799771">
    <property type="component" value="Unassembled WGS sequence"/>
</dbReference>
<dbReference type="EMBL" id="ML977498">
    <property type="protein sequence ID" value="KAF2134311.1"/>
    <property type="molecule type" value="Genomic_DNA"/>
</dbReference>
<feature type="transmembrane region" description="Helical" evidence="6">
    <location>
        <begin position="6"/>
        <end position="30"/>
    </location>
</feature>
<dbReference type="GO" id="GO:0097020">
    <property type="term" value="F:COPII receptor activity"/>
    <property type="evidence" value="ECO:0007669"/>
    <property type="project" value="InterPro"/>
</dbReference>
<comment type="similarity">
    <text evidence="2">Belongs to the SVP26 family.</text>
</comment>
<name>A0A6A6AUU2_9PLEO</name>
<evidence type="ECO:0000256" key="3">
    <source>
        <dbReference type="ARBA" id="ARBA00022692"/>
    </source>
</evidence>
<proteinExistence type="inferred from homology"/>
<dbReference type="PANTHER" id="PTHR13144">
    <property type="entry name" value="TEX261 PROTEIN"/>
    <property type="match status" value="1"/>
</dbReference>
<comment type="subcellular location">
    <subcellularLocation>
        <location evidence="1">Membrane</location>
        <topology evidence="1">Multi-pass membrane protein</topology>
    </subcellularLocation>
</comment>
<keyword evidence="4 6" id="KW-1133">Transmembrane helix</keyword>
<organism evidence="7 8">
    <name type="scientific">Dothidotthia symphoricarpi CBS 119687</name>
    <dbReference type="NCBI Taxonomy" id="1392245"/>
    <lineage>
        <taxon>Eukaryota</taxon>
        <taxon>Fungi</taxon>
        <taxon>Dikarya</taxon>
        <taxon>Ascomycota</taxon>
        <taxon>Pezizomycotina</taxon>
        <taxon>Dothideomycetes</taxon>
        <taxon>Pleosporomycetidae</taxon>
        <taxon>Pleosporales</taxon>
        <taxon>Dothidotthiaceae</taxon>
        <taxon>Dothidotthia</taxon>
    </lineage>
</organism>
<evidence type="ECO:0000256" key="4">
    <source>
        <dbReference type="ARBA" id="ARBA00022989"/>
    </source>
</evidence>
<gene>
    <name evidence="7" type="ORF">P153DRAFT_363282</name>
</gene>
<feature type="transmembrane region" description="Helical" evidence="6">
    <location>
        <begin position="96"/>
        <end position="112"/>
    </location>
</feature>
<accession>A0A6A6AUU2</accession>
<reference evidence="7" key="1">
    <citation type="journal article" date="2020" name="Stud. Mycol.">
        <title>101 Dothideomycetes genomes: a test case for predicting lifestyles and emergence of pathogens.</title>
        <authorList>
            <person name="Haridas S."/>
            <person name="Albert R."/>
            <person name="Binder M."/>
            <person name="Bloem J."/>
            <person name="Labutti K."/>
            <person name="Salamov A."/>
            <person name="Andreopoulos B."/>
            <person name="Baker S."/>
            <person name="Barry K."/>
            <person name="Bills G."/>
            <person name="Bluhm B."/>
            <person name="Cannon C."/>
            <person name="Castanera R."/>
            <person name="Culley D."/>
            <person name="Daum C."/>
            <person name="Ezra D."/>
            <person name="Gonzalez J."/>
            <person name="Henrissat B."/>
            <person name="Kuo A."/>
            <person name="Liang C."/>
            <person name="Lipzen A."/>
            <person name="Lutzoni F."/>
            <person name="Magnuson J."/>
            <person name="Mondo S."/>
            <person name="Nolan M."/>
            <person name="Ohm R."/>
            <person name="Pangilinan J."/>
            <person name="Park H.-J."/>
            <person name="Ramirez L."/>
            <person name="Alfaro M."/>
            <person name="Sun H."/>
            <person name="Tritt A."/>
            <person name="Yoshinaga Y."/>
            <person name="Zwiers L.-H."/>
            <person name="Turgeon B."/>
            <person name="Goodwin S."/>
            <person name="Spatafora J."/>
            <person name="Crous P."/>
            <person name="Grigoriev I."/>
        </authorList>
    </citation>
    <scope>NUCLEOTIDE SEQUENCE</scope>
    <source>
        <strain evidence="7">CBS 119687</strain>
    </source>
</reference>
<keyword evidence="8" id="KW-1185">Reference proteome</keyword>
<dbReference type="GO" id="GO:0030134">
    <property type="term" value="C:COPII-coated ER to Golgi transport vesicle"/>
    <property type="evidence" value="ECO:0007669"/>
    <property type="project" value="TreeGrafter"/>
</dbReference>
<evidence type="ECO:0000313" key="8">
    <source>
        <dbReference type="Proteomes" id="UP000799771"/>
    </source>
</evidence>
<dbReference type="AlphaFoldDB" id="A0A6A6AUU2"/>
<dbReference type="GeneID" id="54407769"/>
<evidence type="ECO:0000256" key="5">
    <source>
        <dbReference type="ARBA" id="ARBA00023136"/>
    </source>
</evidence>
<keyword evidence="3 6" id="KW-0812">Transmembrane</keyword>
<dbReference type="GO" id="GO:0006888">
    <property type="term" value="P:endoplasmic reticulum to Golgi vesicle-mediated transport"/>
    <property type="evidence" value="ECO:0007669"/>
    <property type="project" value="InterPro"/>
</dbReference>
<dbReference type="OrthoDB" id="28257at2759"/>
<evidence type="ECO:0000313" key="7">
    <source>
        <dbReference type="EMBL" id="KAF2134311.1"/>
    </source>
</evidence>
<evidence type="ECO:0000256" key="2">
    <source>
        <dbReference type="ARBA" id="ARBA00008096"/>
    </source>
</evidence>
<feature type="transmembrane region" description="Helical" evidence="6">
    <location>
        <begin position="141"/>
        <end position="160"/>
    </location>
</feature>
<dbReference type="GO" id="GO:0000139">
    <property type="term" value="C:Golgi membrane"/>
    <property type="evidence" value="ECO:0007669"/>
    <property type="project" value="TreeGrafter"/>
</dbReference>